<evidence type="ECO:0000313" key="3">
    <source>
        <dbReference type="Proteomes" id="UP000823775"/>
    </source>
</evidence>
<comment type="caution">
    <text evidence="2">The sequence shown here is derived from an EMBL/GenBank/DDBJ whole genome shotgun (WGS) entry which is preliminary data.</text>
</comment>
<dbReference type="Proteomes" id="UP000823775">
    <property type="component" value="Unassembled WGS sequence"/>
</dbReference>
<protein>
    <submittedName>
        <fullName evidence="2">Uncharacterized protein</fullName>
    </submittedName>
</protein>
<sequence length="130" mass="14704">MYGVYNYISRVASVRLSVCRSRLDVILNNRVRLEALNNEAIEQRELKGEPPDRDSFPLSPSRSSSIPDMVIVEDVEDTHNEDLVPRGRRYRLDKESTPSGSRSPLRARSNEANQPYGGEQYAEGVDTQPP</sequence>
<keyword evidence="3" id="KW-1185">Reference proteome</keyword>
<dbReference type="EMBL" id="JACEIK010002077">
    <property type="protein sequence ID" value="MCD9558909.1"/>
    <property type="molecule type" value="Genomic_DNA"/>
</dbReference>
<feature type="compositionally biased region" description="Basic and acidic residues" evidence="1">
    <location>
        <begin position="42"/>
        <end position="55"/>
    </location>
</feature>
<feature type="compositionally biased region" description="Basic and acidic residues" evidence="1">
    <location>
        <begin position="77"/>
        <end position="96"/>
    </location>
</feature>
<name>A0ABS8UJ69_DATST</name>
<reference evidence="2 3" key="1">
    <citation type="journal article" date="2021" name="BMC Genomics">
        <title>Datura genome reveals duplications of psychoactive alkaloid biosynthetic genes and high mutation rate following tissue culture.</title>
        <authorList>
            <person name="Rajewski A."/>
            <person name="Carter-House D."/>
            <person name="Stajich J."/>
            <person name="Litt A."/>
        </authorList>
    </citation>
    <scope>NUCLEOTIDE SEQUENCE [LARGE SCALE GENOMIC DNA]</scope>
    <source>
        <strain evidence="2">AR-01</strain>
    </source>
</reference>
<accession>A0ABS8UJ69</accession>
<gene>
    <name evidence="2" type="ORF">HAX54_016599</name>
</gene>
<feature type="region of interest" description="Disordered" evidence="1">
    <location>
        <begin position="42"/>
        <end position="130"/>
    </location>
</feature>
<proteinExistence type="predicted"/>
<feature type="compositionally biased region" description="Low complexity" evidence="1">
    <location>
        <begin position="56"/>
        <end position="68"/>
    </location>
</feature>
<evidence type="ECO:0000313" key="2">
    <source>
        <dbReference type="EMBL" id="MCD9558909.1"/>
    </source>
</evidence>
<evidence type="ECO:0000256" key="1">
    <source>
        <dbReference type="SAM" id="MobiDB-lite"/>
    </source>
</evidence>
<organism evidence="2 3">
    <name type="scientific">Datura stramonium</name>
    <name type="common">Jimsonweed</name>
    <name type="synonym">Common thornapple</name>
    <dbReference type="NCBI Taxonomy" id="4076"/>
    <lineage>
        <taxon>Eukaryota</taxon>
        <taxon>Viridiplantae</taxon>
        <taxon>Streptophyta</taxon>
        <taxon>Embryophyta</taxon>
        <taxon>Tracheophyta</taxon>
        <taxon>Spermatophyta</taxon>
        <taxon>Magnoliopsida</taxon>
        <taxon>eudicotyledons</taxon>
        <taxon>Gunneridae</taxon>
        <taxon>Pentapetalae</taxon>
        <taxon>asterids</taxon>
        <taxon>lamiids</taxon>
        <taxon>Solanales</taxon>
        <taxon>Solanaceae</taxon>
        <taxon>Solanoideae</taxon>
        <taxon>Datureae</taxon>
        <taxon>Datura</taxon>
    </lineage>
</organism>